<evidence type="ECO:0000313" key="1">
    <source>
        <dbReference type="EMBL" id="EYC31075.1"/>
    </source>
</evidence>
<evidence type="ECO:0000313" key="2">
    <source>
        <dbReference type="Proteomes" id="UP000024635"/>
    </source>
</evidence>
<dbReference type="Proteomes" id="UP000024635">
    <property type="component" value="Unassembled WGS sequence"/>
</dbReference>
<organism evidence="1 2">
    <name type="scientific">Ancylostoma ceylanicum</name>
    <dbReference type="NCBI Taxonomy" id="53326"/>
    <lineage>
        <taxon>Eukaryota</taxon>
        <taxon>Metazoa</taxon>
        <taxon>Ecdysozoa</taxon>
        <taxon>Nematoda</taxon>
        <taxon>Chromadorea</taxon>
        <taxon>Rhabditida</taxon>
        <taxon>Rhabditina</taxon>
        <taxon>Rhabditomorpha</taxon>
        <taxon>Strongyloidea</taxon>
        <taxon>Ancylostomatidae</taxon>
        <taxon>Ancylostomatinae</taxon>
        <taxon>Ancylostoma</taxon>
    </lineage>
</organism>
<dbReference type="EMBL" id="JARK01001340">
    <property type="protein sequence ID" value="EYC31075.1"/>
    <property type="molecule type" value="Genomic_DNA"/>
</dbReference>
<dbReference type="AlphaFoldDB" id="A0A016VUM6"/>
<protein>
    <submittedName>
        <fullName evidence="1">Uncharacterized protein</fullName>
    </submittedName>
</protein>
<reference evidence="2" key="1">
    <citation type="journal article" date="2015" name="Nat. Genet.">
        <title>The genome and transcriptome of the zoonotic hookworm Ancylostoma ceylanicum identify infection-specific gene families.</title>
        <authorList>
            <person name="Schwarz E.M."/>
            <person name="Hu Y."/>
            <person name="Antoshechkin I."/>
            <person name="Miller M.M."/>
            <person name="Sternberg P.W."/>
            <person name="Aroian R.V."/>
        </authorList>
    </citation>
    <scope>NUCLEOTIDE SEQUENCE</scope>
    <source>
        <strain evidence="2">HY135</strain>
    </source>
</reference>
<proteinExistence type="predicted"/>
<accession>A0A016VUM6</accession>
<keyword evidence="2" id="KW-1185">Reference proteome</keyword>
<name>A0A016VUM6_9BILA</name>
<gene>
    <name evidence="1" type="primary">Acey_s0004.g1941</name>
    <name evidence="1" type="ORF">Y032_0004g1941</name>
</gene>
<comment type="caution">
    <text evidence="1">The sequence shown here is derived from an EMBL/GenBank/DDBJ whole genome shotgun (WGS) entry which is preliminary data.</text>
</comment>
<sequence length="78" mass="8939">MRIARKGVDLEPRITQVTRKKVPSRNERKPRAKINSTRVVARAIAISRESMRMILREAGLKAHKKVEGHLITEQAKVK</sequence>